<dbReference type="Pfam" id="PF06439">
    <property type="entry name" value="3keto-disac_hyd"/>
    <property type="match status" value="1"/>
</dbReference>
<dbReference type="InterPro" id="IPR010496">
    <property type="entry name" value="AL/BT2_dom"/>
</dbReference>
<evidence type="ECO:0000313" key="3">
    <source>
        <dbReference type="EMBL" id="MBA9079721.1"/>
    </source>
</evidence>
<dbReference type="EMBL" id="JACJIQ010000028">
    <property type="protein sequence ID" value="MBA9079721.1"/>
    <property type="molecule type" value="Genomic_DNA"/>
</dbReference>
<accession>A0A839H1F0</accession>
<dbReference type="PROSITE" id="PS51257">
    <property type="entry name" value="PROKAR_LIPOPROTEIN"/>
    <property type="match status" value="1"/>
</dbReference>
<comment type="caution">
    <text evidence="3">The sequence shown here is derived from an EMBL/GenBank/DDBJ whole genome shotgun (WGS) entry which is preliminary data.</text>
</comment>
<dbReference type="GO" id="GO:0016787">
    <property type="term" value="F:hydrolase activity"/>
    <property type="evidence" value="ECO:0007669"/>
    <property type="project" value="InterPro"/>
</dbReference>
<proteinExistence type="predicted"/>
<keyword evidence="4" id="KW-1185">Reference proteome</keyword>
<evidence type="ECO:0000259" key="2">
    <source>
        <dbReference type="Pfam" id="PF06439"/>
    </source>
</evidence>
<reference evidence="3 4" key="1">
    <citation type="submission" date="2020-08" db="EMBL/GenBank/DDBJ databases">
        <title>Genomic Encyclopedia of Type Strains, Phase IV (KMG-IV): sequencing the most valuable type-strain genomes for metagenomic binning, comparative biology and taxonomic classification.</title>
        <authorList>
            <person name="Goeker M."/>
        </authorList>
    </citation>
    <scope>NUCLEOTIDE SEQUENCE [LARGE SCALE GENOMIC DNA]</scope>
    <source>
        <strain evidence="3 4">DSM 29854</strain>
    </source>
</reference>
<gene>
    <name evidence="3" type="ORF">FHS90_004461</name>
</gene>
<dbReference type="Gene3D" id="2.60.120.560">
    <property type="entry name" value="Exo-inulinase, domain 1"/>
    <property type="match status" value="1"/>
</dbReference>
<dbReference type="Proteomes" id="UP000563094">
    <property type="component" value="Unassembled WGS sequence"/>
</dbReference>
<dbReference type="RefSeq" id="WP_066839358.1">
    <property type="nucleotide sequence ID" value="NZ_JACJIQ010000028.1"/>
</dbReference>
<sequence>MQLRKLLPFLSLAVLGACQSSQNTSMPTAQNSAKGGWQPLFDGKTTNGWHSYGKATIGKAWKVEDGALHLDAAAKKDWQTAEGGDIVSEQSFDNFHLKMDWKIAPKGNSGIILFVQDDPAKYKYVWHTGPEIQVLDNDGHPDAKIHKHRAGDLYDLIASSPETVKPAGEWNHVEIISQNNQLKVLQNGQQVLSTTMWDDNWRSMIAGSKFAKMEGFGAFKSGKIALQDHGDDVWFKNIMIKRL</sequence>
<name>A0A839H1F0_9BACT</name>
<organism evidence="3 4">
    <name type="scientific">Rufibacter quisquiliarum</name>
    <dbReference type="NCBI Taxonomy" id="1549639"/>
    <lineage>
        <taxon>Bacteria</taxon>
        <taxon>Pseudomonadati</taxon>
        <taxon>Bacteroidota</taxon>
        <taxon>Cytophagia</taxon>
        <taxon>Cytophagales</taxon>
        <taxon>Hymenobacteraceae</taxon>
        <taxon>Rufibacter</taxon>
    </lineage>
</organism>
<evidence type="ECO:0000313" key="4">
    <source>
        <dbReference type="Proteomes" id="UP000563094"/>
    </source>
</evidence>
<feature type="signal peptide" evidence="1">
    <location>
        <begin position="1"/>
        <end position="20"/>
    </location>
</feature>
<feature type="chain" id="PRO_5032484127" evidence="1">
    <location>
        <begin position="21"/>
        <end position="243"/>
    </location>
</feature>
<keyword evidence="1" id="KW-0732">Signal</keyword>
<evidence type="ECO:0000256" key="1">
    <source>
        <dbReference type="SAM" id="SignalP"/>
    </source>
</evidence>
<dbReference type="AlphaFoldDB" id="A0A839H1F0"/>
<feature type="domain" description="3-keto-alpha-glucoside-1,2-lyase/3-keto-2-hydroxy-glucal hydratase" evidence="2">
    <location>
        <begin position="36"/>
        <end position="241"/>
    </location>
</feature>
<protein>
    <submittedName>
        <fullName evidence="3">Uncharacterized protein YaiE (UPF0345 family)</fullName>
    </submittedName>
</protein>